<feature type="domain" description="FIST" evidence="1">
    <location>
        <begin position="200"/>
        <end position="254"/>
    </location>
</feature>
<dbReference type="AlphaFoldDB" id="A0A0C3AWS8"/>
<dbReference type="Proteomes" id="UP000054166">
    <property type="component" value="Unassembled WGS sequence"/>
</dbReference>
<evidence type="ECO:0000313" key="3">
    <source>
        <dbReference type="Proteomes" id="UP000054166"/>
    </source>
</evidence>
<dbReference type="InParanoid" id="A0A0C3AWS8"/>
<sequence>MALHTSTILARTPTAILSHISRLSTTYTDHAVAFALNANAPELPTLVSRLTKISCQTIGCLSAPLPGLASEGFISCSLVVFDKRNALSVRSTIPGRAAPQVGRWHAFRQRNDKSEEELPPGMENGLSESINWDNVWDRSAGDNTLPKELQALRPGDVNSFIYFTDNAPEGLSNSLALLPCATKLGLVASSTPFITGRPVTLFHNENVHSSGAVGIALTGKGPPISNIEFPGLRCITPPLTVTRSEGNLVNELDGGNPSKLLVAAIQKHGIEDNGSFKDDNFYLGAFQDDKLSQMYHIISGDPSRGTIALESHAAPAEGTKIQMYYSPKSACAEIPTRYTQPQPDRRALAFMASSSDMPPEIAQLSEGGDDAIHLLPDTFLAASENGFSLSRSQDGVSEGAWRCTVAGGLAGLEWP</sequence>
<dbReference type="HOGENOM" id="CLU_051231_0_0_1"/>
<reference evidence="3" key="2">
    <citation type="submission" date="2015-01" db="EMBL/GenBank/DDBJ databases">
        <title>Evolutionary Origins and Diversification of the Mycorrhizal Mutualists.</title>
        <authorList>
            <consortium name="DOE Joint Genome Institute"/>
            <consortium name="Mycorrhizal Genomics Consortium"/>
            <person name="Kohler A."/>
            <person name="Kuo A."/>
            <person name="Nagy L.G."/>
            <person name="Floudas D."/>
            <person name="Copeland A."/>
            <person name="Barry K.W."/>
            <person name="Cichocki N."/>
            <person name="Veneault-Fourrey C."/>
            <person name="LaButti K."/>
            <person name="Lindquist E.A."/>
            <person name="Lipzen A."/>
            <person name="Lundell T."/>
            <person name="Morin E."/>
            <person name="Murat C."/>
            <person name="Riley R."/>
            <person name="Ohm R."/>
            <person name="Sun H."/>
            <person name="Tunlid A."/>
            <person name="Henrissat B."/>
            <person name="Grigoriev I.V."/>
            <person name="Hibbett D.S."/>
            <person name="Martin F."/>
        </authorList>
    </citation>
    <scope>NUCLEOTIDE SEQUENCE [LARGE SCALE GENOMIC DNA]</scope>
    <source>
        <strain evidence="3">F 1598</strain>
    </source>
</reference>
<dbReference type="EMBL" id="KN833016">
    <property type="protein sequence ID" value="KIM78468.1"/>
    <property type="molecule type" value="Genomic_DNA"/>
</dbReference>
<evidence type="ECO:0000259" key="1">
    <source>
        <dbReference type="Pfam" id="PF08495"/>
    </source>
</evidence>
<proteinExistence type="predicted"/>
<dbReference type="OrthoDB" id="10251508at2759"/>
<reference evidence="2 3" key="1">
    <citation type="submission" date="2014-04" db="EMBL/GenBank/DDBJ databases">
        <authorList>
            <consortium name="DOE Joint Genome Institute"/>
            <person name="Kuo A."/>
            <person name="Tarkka M."/>
            <person name="Buscot F."/>
            <person name="Kohler A."/>
            <person name="Nagy L.G."/>
            <person name="Floudas D."/>
            <person name="Copeland A."/>
            <person name="Barry K.W."/>
            <person name="Cichocki N."/>
            <person name="Veneault-Fourrey C."/>
            <person name="LaButti K."/>
            <person name="Lindquist E.A."/>
            <person name="Lipzen A."/>
            <person name="Lundell T."/>
            <person name="Morin E."/>
            <person name="Murat C."/>
            <person name="Sun H."/>
            <person name="Tunlid A."/>
            <person name="Henrissat B."/>
            <person name="Grigoriev I.V."/>
            <person name="Hibbett D.S."/>
            <person name="Martin F."/>
            <person name="Nordberg H.P."/>
            <person name="Cantor M.N."/>
            <person name="Hua S.X."/>
        </authorList>
    </citation>
    <scope>NUCLEOTIDE SEQUENCE [LARGE SCALE GENOMIC DNA]</scope>
    <source>
        <strain evidence="2 3">F 1598</strain>
    </source>
</reference>
<protein>
    <recommendedName>
        <fullName evidence="1">FIST domain-containing protein</fullName>
    </recommendedName>
</protein>
<name>A0A0C3AWS8_PILCF</name>
<dbReference type="Pfam" id="PF08495">
    <property type="entry name" value="FIST"/>
    <property type="match status" value="1"/>
</dbReference>
<gene>
    <name evidence="2" type="ORF">PILCRDRAFT_824365</name>
</gene>
<organism evidence="2 3">
    <name type="scientific">Piloderma croceum (strain F 1598)</name>
    <dbReference type="NCBI Taxonomy" id="765440"/>
    <lineage>
        <taxon>Eukaryota</taxon>
        <taxon>Fungi</taxon>
        <taxon>Dikarya</taxon>
        <taxon>Basidiomycota</taxon>
        <taxon>Agaricomycotina</taxon>
        <taxon>Agaricomycetes</taxon>
        <taxon>Agaricomycetidae</taxon>
        <taxon>Atheliales</taxon>
        <taxon>Atheliaceae</taxon>
        <taxon>Piloderma</taxon>
    </lineage>
</organism>
<dbReference type="InterPro" id="IPR013702">
    <property type="entry name" value="FIST_domain_N"/>
</dbReference>
<accession>A0A0C3AWS8</accession>
<evidence type="ECO:0000313" key="2">
    <source>
        <dbReference type="EMBL" id="KIM78468.1"/>
    </source>
</evidence>
<keyword evidence="3" id="KW-1185">Reference proteome</keyword>